<feature type="compositionally biased region" description="Pro residues" evidence="1">
    <location>
        <begin position="205"/>
        <end position="215"/>
    </location>
</feature>
<name>A0A317SF17_9PEZI</name>
<dbReference type="EMBL" id="PYWC01000089">
    <property type="protein sequence ID" value="PWW73013.1"/>
    <property type="molecule type" value="Genomic_DNA"/>
</dbReference>
<comment type="caution">
    <text evidence="2">The sequence shown here is derived from an EMBL/GenBank/DDBJ whole genome shotgun (WGS) entry which is preliminary data.</text>
</comment>
<feature type="compositionally biased region" description="Pro residues" evidence="1">
    <location>
        <begin position="267"/>
        <end position="279"/>
    </location>
</feature>
<proteinExistence type="predicted"/>
<feature type="compositionally biased region" description="Pro residues" evidence="1">
    <location>
        <begin position="432"/>
        <end position="444"/>
    </location>
</feature>
<feature type="compositionally biased region" description="Pro residues" evidence="1">
    <location>
        <begin position="333"/>
        <end position="349"/>
    </location>
</feature>
<evidence type="ECO:0000313" key="2">
    <source>
        <dbReference type="EMBL" id="PWW73013.1"/>
    </source>
</evidence>
<dbReference type="OrthoDB" id="5418222at2759"/>
<accession>A0A317SF17</accession>
<keyword evidence="3" id="KW-1185">Reference proteome</keyword>
<feature type="region of interest" description="Disordered" evidence="1">
    <location>
        <begin position="1"/>
        <end position="41"/>
    </location>
</feature>
<feature type="region of interest" description="Disordered" evidence="1">
    <location>
        <begin position="130"/>
        <end position="291"/>
    </location>
</feature>
<feature type="compositionally biased region" description="Polar residues" evidence="1">
    <location>
        <begin position="536"/>
        <end position="549"/>
    </location>
</feature>
<gene>
    <name evidence="2" type="ORF">C7212DRAFT_285658</name>
</gene>
<dbReference type="Proteomes" id="UP000246991">
    <property type="component" value="Unassembled WGS sequence"/>
</dbReference>
<feature type="compositionally biased region" description="Low complexity" evidence="1">
    <location>
        <begin position="230"/>
        <end position="243"/>
    </location>
</feature>
<feature type="region of interest" description="Disordered" evidence="1">
    <location>
        <begin position="479"/>
        <end position="549"/>
    </location>
</feature>
<feature type="compositionally biased region" description="Low complexity" evidence="1">
    <location>
        <begin position="23"/>
        <end position="34"/>
    </location>
</feature>
<evidence type="ECO:0000256" key="1">
    <source>
        <dbReference type="SAM" id="MobiDB-lite"/>
    </source>
</evidence>
<dbReference type="AlphaFoldDB" id="A0A317SF17"/>
<reference evidence="2 3" key="1">
    <citation type="submission" date="2018-03" db="EMBL/GenBank/DDBJ databases">
        <title>Genomes of Pezizomycetes fungi and the evolution of truffles.</title>
        <authorList>
            <person name="Murat C."/>
            <person name="Payen T."/>
            <person name="Noel B."/>
            <person name="Kuo A."/>
            <person name="Martin F.M."/>
        </authorList>
    </citation>
    <scope>NUCLEOTIDE SEQUENCE [LARGE SCALE GENOMIC DNA]</scope>
    <source>
        <strain evidence="2">091103-1</strain>
    </source>
</reference>
<protein>
    <submittedName>
        <fullName evidence="2">Uncharacterized protein</fullName>
    </submittedName>
</protein>
<feature type="compositionally biased region" description="Basic residues" evidence="1">
    <location>
        <begin position="377"/>
        <end position="387"/>
    </location>
</feature>
<evidence type="ECO:0000313" key="3">
    <source>
        <dbReference type="Proteomes" id="UP000246991"/>
    </source>
</evidence>
<feature type="region of interest" description="Disordered" evidence="1">
    <location>
        <begin position="63"/>
        <end position="92"/>
    </location>
</feature>
<organism evidence="2 3">
    <name type="scientific">Tuber magnatum</name>
    <name type="common">white Piedmont truffle</name>
    <dbReference type="NCBI Taxonomy" id="42249"/>
    <lineage>
        <taxon>Eukaryota</taxon>
        <taxon>Fungi</taxon>
        <taxon>Dikarya</taxon>
        <taxon>Ascomycota</taxon>
        <taxon>Pezizomycotina</taxon>
        <taxon>Pezizomycetes</taxon>
        <taxon>Pezizales</taxon>
        <taxon>Tuberaceae</taxon>
        <taxon>Tuber</taxon>
    </lineage>
</organism>
<feature type="compositionally biased region" description="Polar residues" evidence="1">
    <location>
        <begin position="1"/>
        <end position="22"/>
    </location>
</feature>
<dbReference type="STRING" id="42249.A0A317SF17"/>
<sequence length="678" mass="72406">MTSIKFVNPQALRSSPPTQYTKSSTSPVIPMSSSLPNATTSSINFRSSDLEHQMRLFLVEKRGHGNQQQQHNTAPAPTVPFAAPPPRKFVKSSRTKPWFIAPPPGGRGLTPAIATSATYFDAASGKVVTRTELRPVHRGSPTLSHKSSSSTSSSPVEPPSAHNRPRPKANLPPDNNWGVRLAPGAAPPTVPQGPNDIPWTAPSPANSPQPSPNPRPLTHIESPLLPPLPSTTLSGRSGSLTRRNNTDLRIVPPPLTPTGVAGKTGLAPPPVSPPMPKPRSSPGRVRKTSDVLDTVYSIYNKLPTSRDRSNSDSGDRDFVSRLAKIVPRRNTPSPSPPPINSPHPAPQPRPGDASPPVIPLIELPGTIPSTPPQSRSPARRRSPRLRSPRGPGSPQSPPPSRESQEVYSKLPLPAIPAPTPTKPLFSNEPSALPQPPPSNPPSSPVPGKTSVTGNLDADLGYATELVEWFENFCYPCESASTVTTSSPRTPSPSTTSPPCPPSPKKESTTKTPSTDATVVLLPDEESPVTGRRRFTNPHSSPEVDNNTSPDFLSPFKVHNSGVCFPKRKPVPMSLYSTASSVGDAFRFDCEDLSLISGGGSTASDEDDEGAILAGREADRLQGQIEDILNNAIYLEAVDEVEDEGEIEREGECRRTMYIAGRNSALEGDVIFCLKASEL</sequence>
<feature type="region of interest" description="Disordered" evidence="1">
    <location>
        <begin position="323"/>
        <end position="452"/>
    </location>
</feature>
<feature type="compositionally biased region" description="Low complexity" evidence="1">
    <location>
        <begin position="140"/>
        <end position="155"/>
    </location>
</feature>
<feature type="compositionally biased region" description="Low complexity" evidence="1">
    <location>
        <begin position="479"/>
        <end position="494"/>
    </location>
</feature>